<feature type="domain" description="FAD/NAD(P)-binding" evidence="2">
    <location>
        <begin position="69"/>
        <end position="445"/>
    </location>
</feature>
<dbReference type="AlphaFoldDB" id="A0A8H8SZ36"/>
<reference evidence="3" key="1">
    <citation type="submission" date="2020-05" db="EMBL/GenBank/DDBJ databases">
        <title>Evolutionary and genomic comparisons of hybrid uninucleate and nonhybrid Rhizoctonia fungi.</title>
        <authorList>
            <person name="Li C."/>
            <person name="Chen X."/>
        </authorList>
    </citation>
    <scope>NUCLEOTIDE SEQUENCE</scope>
    <source>
        <strain evidence="3">AG-1 IA</strain>
    </source>
</reference>
<organism evidence="3 4">
    <name type="scientific">Rhizoctonia solani</name>
    <dbReference type="NCBI Taxonomy" id="456999"/>
    <lineage>
        <taxon>Eukaryota</taxon>
        <taxon>Fungi</taxon>
        <taxon>Dikarya</taxon>
        <taxon>Basidiomycota</taxon>
        <taxon>Agaricomycotina</taxon>
        <taxon>Agaricomycetes</taxon>
        <taxon>Cantharellales</taxon>
        <taxon>Ceratobasidiaceae</taxon>
        <taxon>Rhizoctonia</taxon>
    </lineage>
</organism>
<dbReference type="Proteomes" id="UP000650533">
    <property type="component" value="Chromosome 9"/>
</dbReference>
<dbReference type="RefSeq" id="XP_043183396.1">
    <property type="nucleotide sequence ID" value="XM_043328011.1"/>
</dbReference>
<dbReference type="GO" id="GO:0050660">
    <property type="term" value="F:flavin adenine dinucleotide binding"/>
    <property type="evidence" value="ECO:0007669"/>
    <property type="project" value="TreeGrafter"/>
</dbReference>
<name>A0A8H8SZ36_9AGAM</name>
<dbReference type="Pfam" id="PF07992">
    <property type="entry name" value="Pyr_redox_2"/>
    <property type="match status" value="1"/>
</dbReference>
<dbReference type="Gene3D" id="3.50.50.100">
    <property type="match status" value="1"/>
</dbReference>
<dbReference type="PRINTS" id="PR00368">
    <property type="entry name" value="FADPNR"/>
</dbReference>
<dbReference type="GO" id="GO:0004174">
    <property type="term" value="F:electron-transferring-flavoprotein dehydrogenase activity"/>
    <property type="evidence" value="ECO:0007669"/>
    <property type="project" value="TreeGrafter"/>
</dbReference>
<feature type="transmembrane region" description="Helical" evidence="1">
    <location>
        <begin position="46"/>
        <end position="67"/>
    </location>
</feature>
<dbReference type="InterPro" id="IPR036188">
    <property type="entry name" value="FAD/NAD-bd_sf"/>
</dbReference>
<dbReference type="PRINTS" id="PR00411">
    <property type="entry name" value="PNDRDTASEI"/>
</dbReference>
<protein>
    <submittedName>
        <fullName evidence="3">Apoptosis-inducing factor 2</fullName>
    </submittedName>
</protein>
<dbReference type="PANTHER" id="PTHR43735:SF2">
    <property type="entry name" value="FE-REGULATED PROTEIN 8"/>
    <property type="match status" value="1"/>
</dbReference>
<dbReference type="SUPFAM" id="SSF51905">
    <property type="entry name" value="FAD/NAD(P)-binding domain"/>
    <property type="match status" value="1"/>
</dbReference>
<dbReference type="PANTHER" id="PTHR43735">
    <property type="entry name" value="APOPTOSIS-INDUCING FACTOR 1"/>
    <property type="match status" value="1"/>
</dbReference>
<keyword evidence="1" id="KW-0472">Membrane</keyword>
<keyword evidence="1" id="KW-1133">Transmembrane helix</keyword>
<gene>
    <name evidence="3" type="ORF">RhiXN_08195</name>
</gene>
<evidence type="ECO:0000313" key="4">
    <source>
        <dbReference type="Proteomes" id="UP000650533"/>
    </source>
</evidence>
<sequence length="519" mass="57148">MIISNSTPSRDHPGLLSDNKIERSHLFCFLAYKLNSRLPTTSMGTFWLHFFGTLVLVVMSVPFVSALKTILVLGGSYGGIAASKFLAKELPEGYRVVLLERNSHANRAFSSFFPDPFVSDTLDSDMYVLPRFSVLPSHETKAFIPYNNLFGPTPGPNRVIHGTAIKLERNKVVYTPAPYSNETSPERTSSLEFDYLIYALGAKLPGPIDFWGAKSVYDGHAYGSKAERTINLDGDKKFETFDGSKSAAVAFLQRAQKRLKLVESVLVVGGGALGIQFASDLKSLYPHKQITLLHSRMQLLPRFPNKIHDEINKTMHALGVNLILGQRLDLKTTLPEHAEYDEQGRRVVKTENGKKICADLILLCTGQTPNTSLMRDLVPRAIDDQTGMIKVLRTMQVDLPPKSRFIVQDGGTNAPGTELPHVYAIGDAADAFGVIKAGHTAHWQAEVAAKNIVASILSQPLTSYEPGPPAIKITLGMRHYAMVMGPEQTLTVGDDGKDDLDAVGMWSYVGAEYERDKEL</sequence>
<dbReference type="GeneID" id="67030474"/>
<dbReference type="InterPro" id="IPR023753">
    <property type="entry name" value="FAD/NAD-binding_dom"/>
</dbReference>
<dbReference type="GO" id="GO:0005737">
    <property type="term" value="C:cytoplasm"/>
    <property type="evidence" value="ECO:0007669"/>
    <property type="project" value="TreeGrafter"/>
</dbReference>
<accession>A0A8H8SZ36</accession>
<proteinExistence type="predicted"/>
<evidence type="ECO:0000256" key="1">
    <source>
        <dbReference type="SAM" id="Phobius"/>
    </source>
</evidence>
<evidence type="ECO:0000259" key="2">
    <source>
        <dbReference type="Pfam" id="PF07992"/>
    </source>
</evidence>
<keyword evidence="1" id="KW-0812">Transmembrane</keyword>
<dbReference type="KEGG" id="rsx:RhiXN_08195"/>
<evidence type="ECO:0000313" key="3">
    <source>
        <dbReference type="EMBL" id="QRW23159.1"/>
    </source>
</evidence>
<dbReference type="EMBL" id="CP059666">
    <property type="protein sequence ID" value="QRW23159.1"/>
    <property type="molecule type" value="Genomic_DNA"/>
</dbReference>